<evidence type="ECO:0000313" key="9">
    <source>
        <dbReference type="Proteomes" id="UP001567538"/>
    </source>
</evidence>
<comment type="caution">
    <text evidence="8">The sequence shown here is derived from an EMBL/GenBank/DDBJ whole genome shotgun (WGS) entry which is preliminary data.</text>
</comment>
<keyword evidence="5 7" id="KW-0732">Signal</keyword>
<gene>
    <name evidence="8" type="ORF">AAHA92_04947</name>
</gene>
<comment type="similarity">
    <text evidence="2">Belongs to the plant rapid alkalinization factor (RALF) family.</text>
</comment>
<keyword evidence="6" id="KW-1015">Disulfide bond</keyword>
<dbReference type="InterPro" id="IPR008801">
    <property type="entry name" value="RALF"/>
</dbReference>
<accession>A0ABD1I4E1</accession>
<organism evidence="8 9">
    <name type="scientific">Salvia divinorum</name>
    <name type="common">Maria pastora</name>
    <name type="synonym">Diviner's sage</name>
    <dbReference type="NCBI Taxonomy" id="28513"/>
    <lineage>
        <taxon>Eukaryota</taxon>
        <taxon>Viridiplantae</taxon>
        <taxon>Streptophyta</taxon>
        <taxon>Embryophyta</taxon>
        <taxon>Tracheophyta</taxon>
        <taxon>Spermatophyta</taxon>
        <taxon>Magnoliopsida</taxon>
        <taxon>eudicotyledons</taxon>
        <taxon>Gunneridae</taxon>
        <taxon>Pentapetalae</taxon>
        <taxon>asterids</taxon>
        <taxon>lamiids</taxon>
        <taxon>Lamiales</taxon>
        <taxon>Lamiaceae</taxon>
        <taxon>Nepetoideae</taxon>
        <taxon>Mentheae</taxon>
        <taxon>Salviinae</taxon>
        <taxon>Salvia</taxon>
        <taxon>Salvia subgen. Calosphace</taxon>
    </lineage>
</organism>
<evidence type="ECO:0000313" key="8">
    <source>
        <dbReference type="EMBL" id="KAL1562358.1"/>
    </source>
</evidence>
<dbReference type="Pfam" id="PF05498">
    <property type="entry name" value="RALF"/>
    <property type="match status" value="1"/>
</dbReference>
<evidence type="ECO:0000256" key="4">
    <source>
        <dbReference type="ARBA" id="ARBA00022702"/>
    </source>
</evidence>
<feature type="signal peptide" evidence="7">
    <location>
        <begin position="1"/>
        <end position="24"/>
    </location>
</feature>
<keyword evidence="4" id="KW-0372">Hormone</keyword>
<dbReference type="EMBL" id="JBEAFC010000003">
    <property type="protein sequence ID" value="KAL1562358.1"/>
    <property type="molecule type" value="Genomic_DNA"/>
</dbReference>
<dbReference type="Proteomes" id="UP001567538">
    <property type="component" value="Unassembled WGS sequence"/>
</dbReference>
<feature type="chain" id="PRO_5044825346" evidence="7">
    <location>
        <begin position="25"/>
        <end position="90"/>
    </location>
</feature>
<dbReference type="AlphaFoldDB" id="A0ABD1I4E1"/>
<dbReference type="GO" id="GO:0005576">
    <property type="term" value="C:extracellular region"/>
    <property type="evidence" value="ECO:0007669"/>
    <property type="project" value="UniProtKB-SubCell"/>
</dbReference>
<proteinExistence type="inferred from homology"/>
<comment type="subcellular location">
    <subcellularLocation>
        <location evidence="1">Secreted</location>
    </subcellularLocation>
</comment>
<evidence type="ECO:0000256" key="5">
    <source>
        <dbReference type="ARBA" id="ARBA00022729"/>
    </source>
</evidence>
<protein>
    <submittedName>
        <fullName evidence="8">Uncharacterized protein</fullName>
    </submittedName>
</protein>
<evidence type="ECO:0000256" key="7">
    <source>
        <dbReference type="SAM" id="SignalP"/>
    </source>
</evidence>
<reference evidence="8 9" key="1">
    <citation type="submission" date="2024-06" db="EMBL/GenBank/DDBJ databases">
        <title>A chromosome level genome sequence of Diviner's sage (Salvia divinorum).</title>
        <authorList>
            <person name="Ford S.A."/>
            <person name="Ro D.-K."/>
            <person name="Ness R.W."/>
            <person name="Phillips M.A."/>
        </authorList>
    </citation>
    <scope>NUCLEOTIDE SEQUENCE [LARGE SCALE GENOMIC DNA]</scope>
    <source>
        <strain evidence="8">SAF-2024a</strain>
        <tissue evidence="8">Leaf</tissue>
    </source>
</reference>
<evidence type="ECO:0000256" key="6">
    <source>
        <dbReference type="ARBA" id="ARBA00023157"/>
    </source>
</evidence>
<dbReference type="GO" id="GO:0005179">
    <property type="term" value="F:hormone activity"/>
    <property type="evidence" value="ECO:0007669"/>
    <property type="project" value="UniProtKB-KW"/>
</dbReference>
<evidence type="ECO:0000256" key="2">
    <source>
        <dbReference type="ARBA" id="ARBA00009178"/>
    </source>
</evidence>
<keyword evidence="3" id="KW-0964">Secreted</keyword>
<keyword evidence="9" id="KW-1185">Reference proteome</keyword>
<sequence length="90" mass="9969">MVKTLVLIMVALLFVGAILPSSLAYGSGRHTGIDYGALEGNNYYKRHPEHNPANPYNRGCTAAEHCRGWYQLSKEQGAANMKDKFVDLLD</sequence>
<evidence type="ECO:0000256" key="3">
    <source>
        <dbReference type="ARBA" id="ARBA00022525"/>
    </source>
</evidence>
<evidence type="ECO:0000256" key="1">
    <source>
        <dbReference type="ARBA" id="ARBA00004613"/>
    </source>
</evidence>
<name>A0ABD1I4E1_SALDI</name>